<reference evidence="2" key="1">
    <citation type="journal article" date="2022" name="Arch. Microbiol.">
        <title>Pseudodesulfovibrio sediminis sp. nov., a mesophilic and neutrophilic sulfate-reducing bacterium isolated from sediment of a brackish lake.</title>
        <authorList>
            <person name="Takahashi A."/>
            <person name="Kojima H."/>
            <person name="Watanabe M."/>
            <person name="Fukui M."/>
        </authorList>
    </citation>
    <scope>NUCLEOTIDE SEQUENCE</scope>
    <source>
        <strain evidence="2">SF6</strain>
    </source>
</reference>
<keyword evidence="3" id="KW-1185">Reference proteome</keyword>
<proteinExistence type="predicted"/>
<protein>
    <recommendedName>
        <fullName evidence="4">HMA domain-containing protein</fullName>
    </recommendedName>
</protein>
<dbReference type="EMBL" id="AP024485">
    <property type="protein sequence ID" value="BCS88104.1"/>
    <property type="molecule type" value="Genomic_DNA"/>
</dbReference>
<gene>
    <name evidence="2" type="ORF">PSDVSF_13460</name>
</gene>
<organism evidence="2 3">
    <name type="scientific">Pseudodesulfovibrio sediminis</name>
    <dbReference type="NCBI Taxonomy" id="2810563"/>
    <lineage>
        <taxon>Bacteria</taxon>
        <taxon>Pseudomonadati</taxon>
        <taxon>Thermodesulfobacteriota</taxon>
        <taxon>Desulfovibrionia</taxon>
        <taxon>Desulfovibrionales</taxon>
        <taxon>Desulfovibrionaceae</taxon>
    </lineage>
</organism>
<name>A0ABM7P593_9BACT</name>
<evidence type="ECO:0008006" key="4">
    <source>
        <dbReference type="Google" id="ProtNLM"/>
    </source>
</evidence>
<dbReference type="Gene3D" id="3.30.70.100">
    <property type="match status" value="1"/>
</dbReference>
<sequence length="142" mass="15801">MNAATQGRIRFRNEALKVTEFGFTLRDALLEVKGVVQVQVNKRIGSILILFDNTKISAEKVLSKIADALGVDLTKVKSGMNDVHKALTGMKGRRYVKRGMLASMATLLGIVYFSEKWHVAAGVAFVHLIALHLYQNKKTLMR</sequence>
<evidence type="ECO:0000313" key="3">
    <source>
        <dbReference type="Proteomes" id="UP001053296"/>
    </source>
</evidence>
<dbReference type="Proteomes" id="UP001053296">
    <property type="component" value="Chromosome"/>
</dbReference>
<feature type="transmembrane region" description="Helical" evidence="1">
    <location>
        <begin position="95"/>
        <end position="113"/>
    </location>
</feature>
<accession>A0ABM7P593</accession>
<keyword evidence="1" id="KW-1133">Transmembrane helix</keyword>
<dbReference type="RefSeq" id="WP_229595449.1">
    <property type="nucleotide sequence ID" value="NZ_AP024485.1"/>
</dbReference>
<dbReference type="Pfam" id="PF19991">
    <property type="entry name" value="HMA_2"/>
    <property type="match status" value="1"/>
</dbReference>
<keyword evidence="1" id="KW-0472">Membrane</keyword>
<keyword evidence="1" id="KW-0812">Transmembrane</keyword>
<evidence type="ECO:0000313" key="2">
    <source>
        <dbReference type="EMBL" id="BCS88104.1"/>
    </source>
</evidence>
<evidence type="ECO:0000256" key="1">
    <source>
        <dbReference type="SAM" id="Phobius"/>
    </source>
</evidence>
<feature type="transmembrane region" description="Helical" evidence="1">
    <location>
        <begin position="119"/>
        <end position="135"/>
    </location>
</feature>